<evidence type="ECO:0000313" key="3">
    <source>
        <dbReference type="Proteomes" id="UP001157006"/>
    </source>
</evidence>
<dbReference type="PANTHER" id="PTHR33116">
    <property type="entry name" value="REVERSE TRANSCRIPTASE ZINC-BINDING DOMAIN-CONTAINING PROTEIN-RELATED-RELATED"/>
    <property type="match status" value="1"/>
</dbReference>
<protein>
    <recommendedName>
        <fullName evidence="1">Reverse transcriptase domain-containing protein</fullName>
    </recommendedName>
</protein>
<proteinExistence type="predicted"/>
<reference evidence="2 3" key="1">
    <citation type="submission" date="2023-01" db="EMBL/GenBank/DDBJ databases">
        <authorList>
            <person name="Kreplak J."/>
        </authorList>
    </citation>
    <scope>NUCLEOTIDE SEQUENCE [LARGE SCALE GENOMIC DNA]</scope>
</reference>
<evidence type="ECO:0000313" key="2">
    <source>
        <dbReference type="EMBL" id="CAI8611430.1"/>
    </source>
</evidence>
<evidence type="ECO:0000259" key="1">
    <source>
        <dbReference type="Pfam" id="PF00078"/>
    </source>
</evidence>
<dbReference type="PANTHER" id="PTHR33116:SF86">
    <property type="entry name" value="REVERSE TRANSCRIPTASE DOMAIN-CONTAINING PROTEIN"/>
    <property type="match status" value="1"/>
</dbReference>
<gene>
    <name evidence="2" type="ORF">VFH_IV228840</name>
</gene>
<dbReference type="AlphaFoldDB" id="A0AAV1AQS2"/>
<dbReference type="InterPro" id="IPR000477">
    <property type="entry name" value="RT_dom"/>
</dbReference>
<feature type="domain" description="Reverse transcriptase" evidence="1">
    <location>
        <begin position="39"/>
        <end position="152"/>
    </location>
</feature>
<organism evidence="2 3">
    <name type="scientific">Vicia faba</name>
    <name type="common">Broad bean</name>
    <name type="synonym">Faba vulgaris</name>
    <dbReference type="NCBI Taxonomy" id="3906"/>
    <lineage>
        <taxon>Eukaryota</taxon>
        <taxon>Viridiplantae</taxon>
        <taxon>Streptophyta</taxon>
        <taxon>Embryophyta</taxon>
        <taxon>Tracheophyta</taxon>
        <taxon>Spermatophyta</taxon>
        <taxon>Magnoliopsida</taxon>
        <taxon>eudicotyledons</taxon>
        <taxon>Gunneridae</taxon>
        <taxon>Pentapetalae</taxon>
        <taxon>rosids</taxon>
        <taxon>fabids</taxon>
        <taxon>Fabales</taxon>
        <taxon>Fabaceae</taxon>
        <taxon>Papilionoideae</taxon>
        <taxon>50 kb inversion clade</taxon>
        <taxon>NPAAA clade</taxon>
        <taxon>Hologalegina</taxon>
        <taxon>IRL clade</taxon>
        <taxon>Fabeae</taxon>
        <taxon>Vicia</taxon>
    </lineage>
</organism>
<accession>A0AAV1AQS2</accession>
<dbReference type="Pfam" id="PF00078">
    <property type="entry name" value="RVT_1"/>
    <property type="match status" value="1"/>
</dbReference>
<name>A0AAV1AQS2_VICFA</name>
<sequence>MLGLLNHTGIIPVSIISSGIHVAQKFFMQVVLGSKPDWPSIALCNVIYKVIVKGLANRLKRILGKCISNNQSSFVPDRSILDNAMAAIEVVHHMKTKTRGKVGEIDLKLNISKVYDRIDWDYLKDMLTFMGFCQKWIGWIMLCVGTVEYSVSANSNMVRPIIPGRGLRQELIPKKTNVMKDILVTYEEASGQAINLYKFEFYYSRNIDSNTRNGLATYLGVQRVLRIGSYLGFPSMIGRSRTTAFSFIKDMIWRKINTWSSKSLSQAGKEIMVKFVLLSIPTYIMSIFLLPSSLIDKIEKMMNSFWWGHKRDRSKGIHWLSWDRLSIPKYDDSMGFKSINAFNLAMLSKQA</sequence>
<keyword evidence="3" id="KW-1185">Reference proteome</keyword>
<dbReference type="Proteomes" id="UP001157006">
    <property type="component" value="Chromosome 4"/>
</dbReference>
<dbReference type="EMBL" id="OX451739">
    <property type="protein sequence ID" value="CAI8611430.1"/>
    <property type="molecule type" value="Genomic_DNA"/>
</dbReference>